<organism evidence="2 3">
    <name type="scientific">Candidatus Magasanikbacteria bacterium CG_4_10_14_0_2_um_filter_37_12</name>
    <dbReference type="NCBI Taxonomy" id="1974637"/>
    <lineage>
        <taxon>Bacteria</taxon>
        <taxon>Candidatus Magasanikiibacteriota</taxon>
    </lineage>
</organism>
<dbReference type="Gene3D" id="1.20.1250.20">
    <property type="entry name" value="MFS general substrate transporter like domains"/>
    <property type="match status" value="1"/>
</dbReference>
<keyword evidence="1" id="KW-0472">Membrane</keyword>
<feature type="transmembrane region" description="Helical" evidence="1">
    <location>
        <begin position="169"/>
        <end position="191"/>
    </location>
</feature>
<keyword evidence="1" id="KW-1133">Transmembrane helix</keyword>
<reference evidence="3" key="1">
    <citation type="submission" date="2017-09" db="EMBL/GenBank/DDBJ databases">
        <title>Depth-based differentiation of microbial function through sediment-hosted aquifers and enrichment of novel symbionts in the deep terrestrial subsurface.</title>
        <authorList>
            <person name="Probst A.J."/>
            <person name="Ladd B."/>
            <person name="Jarett J.K."/>
            <person name="Geller-Mcgrath D.E."/>
            <person name="Sieber C.M.K."/>
            <person name="Emerson J.B."/>
            <person name="Anantharaman K."/>
            <person name="Thomas B.C."/>
            <person name="Malmstrom R."/>
            <person name="Stieglmeier M."/>
            <person name="Klingl A."/>
            <person name="Woyke T."/>
            <person name="Ryan C.M."/>
            <person name="Banfield J.F."/>
        </authorList>
    </citation>
    <scope>NUCLEOTIDE SEQUENCE [LARGE SCALE GENOMIC DNA]</scope>
</reference>
<evidence type="ECO:0008006" key="4">
    <source>
        <dbReference type="Google" id="ProtNLM"/>
    </source>
</evidence>
<feature type="transmembrane region" description="Helical" evidence="1">
    <location>
        <begin position="21"/>
        <end position="39"/>
    </location>
</feature>
<dbReference type="PANTHER" id="PTHR23530:SF1">
    <property type="entry name" value="PERMEASE, MAJOR FACILITATOR SUPERFAMILY-RELATED"/>
    <property type="match status" value="1"/>
</dbReference>
<keyword evidence="1" id="KW-0812">Transmembrane</keyword>
<dbReference type="EMBL" id="PFPK01000009">
    <property type="protein sequence ID" value="PIZ95549.1"/>
    <property type="molecule type" value="Genomic_DNA"/>
</dbReference>
<sequence>MPCAHREELQKNFKRMFWLKAFINIKLLNVALSIFYVARGLKLEQIFYLTVVWAVANLVFEVPSSYLADQWGRKKTLILAVLLFSSYYGIFFFANSFFLFCIGIFFQAVSFSLLSGTEDALIYDTNLEFGKGEQSLSELGKYYSARHIFRFFIPVVGALMIPDFSPTQFHVLIAFDFVLSLFALVSAVSLVEPKHHMDVEQMEAGVIRDAWKLIKSDYIFAQAIFGRVIMFIGVFILWSYHQIFFVERGISIISLGVAWSLAHLLGFFLNQKIHYFFSKDNLAVVINRFNVFIVILCFFLIIAVLQPSMIYLALFLYLLLIQIESFRWPMYSEFFNRESSSFNRATTLSLTNLVKSVFDIPLVLIAAVLVGIDPLYPFVFSFILGLVVVIFFRLPRKYGRI</sequence>
<evidence type="ECO:0000313" key="3">
    <source>
        <dbReference type="Proteomes" id="UP000228568"/>
    </source>
</evidence>
<evidence type="ECO:0000313" key="2">
    <source>
        <dbReference type="EMBL" id="PIZ95549.1"/>
    </source>
</evidence>
<feature type="transmembrane region" description="Helical" evidence="1">
    <location>
        <begin position="45"/>
        <end position="67"/>
    </location>
</feature>
<accession>A0A2M7V9L9</accession>
<dbReference type="InterPro" id="IPR036259">
    <property type="entry name" value="MFS_trans_sf"/>
</dbReference>
<evidence type="ECO:0000256" key="1">
    <source>
        <dbReference type="SAM" id="Phobius"/>
    </source>
</evidence>
<feature type="transmembrane region" description="Helical" evidence="1">
    <location>
        <begin position="309"/>
        <end position="326"/>
    </location>
</feature>
<dbReference type="SUPFAM" id="SSF103473">
    <property type="entry name" value="MFS general substrate transporter"/>
    <property type="match status" value="1"/>
</dbReference>
<feature type="transmembrane region" description="Helical" evidence="1">
    <location>
        <begin position="375"/>
        <end position="394"/>
    </location>
</feature>
<dbReference type="PANTHER" id="PTHR23530">
    <property type="entry name" value="TRANSPORT PROTEIN-RELATED"/>
    <property type="match status" value="1"/>
</dbReference>
<feature type="transmembrane region" description="Helical" evidence="1">
    <location>
        <begin position="218"/>
        <end position="238"/>
    </location>
</feature>
<dbReference type="Proteomes" id="UP000228568">
    <property type="component" value="Unassembled WGS sequence"/>
</dbReference>
<feature type="transmembrane region" description="Helical" evidence="1">
    <location>
        <begin position="282"/>
        <end position="303"/>
    </location>
</feature>
<feature type="transmembrane region" description="Helical" evidence="1">
    <location>
        <begin position="79"/>
        <end position="106"/>
    </location>
</feature>
<dbReference type="AlphaFoldDB" id="A0A2M7V9L9"/>
<proteinExistence type="predicted"/>
<dbReference type="InterPro" id="IPR053160">
    <property type="entry name" value="MFS_DHA3_Transporter"/>
</dbReference>
<dbReference type="Pfam" id="PF07690">
    <property type="entry name" value="MFS_1"/>
    <property type="match status" value="1"/>
</dbReference>
<feature type="transmembrane region" description="Helical" evidence="1">
    <location>
        <begin position="347"/>
        <end position="369"/>
    </location>
</feature>
<dbReference type="InterPro" id="IPR011701">
    <property type="entry name" value="MFS"/>
</dbReference>
<gene>
    <name evidence="2" type="ORF">COX81_00580</name>
</gene>
<dbReference type="GO" id="GO:0022857">
    <property type="term" value="F:transmembrane transporter activity"/>
    <property type="evidence" value="ECO:0007669"/>
    <property type="project" value="InterPro"/>
</dbReference>
<protein>
    <recommendedName>
        <fullName evidence="4">Major facilitator superfamily (MFS) profile domain-containing protein</fullName>
    </recommendedName>
</protein>
<feature type="transmembrane region" description="Helical" evidence="1">
    <location>
        <begin position="250"/>
        <end position="270"/>
    </location>
</feature>
<dbReference type="CDD" id="cd06174">
    <property type="entry name" value="MFS"/>
    <property type="match status" value="1"/>
</dbReference>
<name>A0A2M7V9L9_9BACT</name>
<comment type="caution">
    <text evidence="2">The sequence shown here is derived from an EMBL/GenBank/DDBJ whole genome shotgun (WGS) entry which is preliminary data.</text>
</comment>